<dbReference type="SUPFAM" id="SSF56112">
    <property type="entry name" value="Protein kinase-like (PK-like)"/>
    <property type="match status" value="1"/>
</dbReference>
<reference evidence="2" key="1">
    <citation type="submission" date="2023-04" db="EMBL/GenBank/DDBJ databases">
        <authorList>
            <person name="Vijverberg K."/>
            <person name="Xiong W."/>
            <person name="Schranz E."/>
        </authorList>
    </citation>
    <scope>NUCLEOTIDE SEQUENCE</scope>
</reference>
<evidence type="ECO:0000259" key="1">
    <source>
        <dbReference type="PROSITE" id="PS50011"/>
    </source>
</evidence>
<dbReference type="InterPro" id="IPR011009">
    <property type="entry name" value="Kinase-like_dom_sf"/>
</dbReference>
<dbReference type="GO" id="GO:0005886">
    <property type="term" value="C:plasma membrane"/>
    <property type="evidence" value="ECO:0007669"/>
    <property type="project" value="TreeGrafter"/>
</dbReference>
<accession>A0AA35Y9K3</accession>
<keyword evidence="3" id="KW-1185">Reference proteome</keyword>
<name>A0AA35Y9K3_LACSI</name>
<sequence length="193" mass="22136">MKSANILLDDTLEAKICDFGLPRLGPRNQPQTYIRTMPSGTRYYIDPIYNERGRLSKESDIYSFGVVMFEMSSGTMAYEKRFADAKERYLIDIVRSHYDDHKLVGGLDKLMDPFIRGHINMSSFEKFNEVAHECINLDLRKRPTFEVAHECINLDLRKRPTLDRIIKTIGEAMNIKIVALMMMWAGGCSGTNG</sequence>
<organism evidence="2 3">
    <name type="scientific">Lactuca saligna</name>
    <name type="common">Willowleaf lettuce</name>
    <dbReference type="NCBI Taxonomy" id="75948"/>
    <lineage>
        <taxon>Eukaryota</taxon>
        <taxon>Viridiplantae</taxon>
        <taxon>Streptophyta</taxon>
        <taxon>Embryophyta</taxon>
        <taxon>Tracheophyta</taxon>
        <taxon>Spermatophyta</taxon>
        <taxon>Magnoliopsida</taxon>
        <taxon>eudicotyledons</taxon>
        <taxon>Gunneridae</taxon>
        <taxon>Pentapetalae</taxon>
        <taxon>asterids</taxon>
        <taxon>campanulids</taxon>
        <taxon>Asterales</taxon>
        <taxon>Asteraceae</taxon>
        <taxon>Cichorioideae</taxon>
        <taxon>Cichorieae</taxon>
        <taxon>Lactucinae</taxon>
        <taxon>Lactuca</taxon>
    </lineage>
</organism>
<dbReference type="Pfam" id="PF00069">
    <property type="entry name" value="Pkinase"/>
    <property type="match status" value="1"/>
</dbReference>
<proteinExistence type="predicted"/>
<dbReference type="GO" id="GO:0004714">
    <property type="term" value="F:transmembrane receptor protein tyrosine kinase activity"/>
    <property type="evidence" value="ECO:0007669"/>
    <property type="project" value="InterPro"/>
</dbReference>
<dbReference type="PANTHER" id="PTHR27003">
    <property type="entry name" value="OS07G0166700 PROTEIN"/>
    <property type="match status" value="1"/>
</dbReference>
<dbReference type="Gene3D" id="1.10.510.10">
    <property type="entry name" value="Transferase(Phosphotransferase) domain 1"/>
    <property type="match status" value="1"/>
</dbReference>
<protein>
    <recommendedName>
        <fullName evidence="1">Protein kinase domain-containing protein</fullName>
    </recommendedName>
</protein>
<dbReference type="PROSITE" id="PS50011">
    <property type="entry name" value="PROTEIN_KINASE_DOM"/>
    <property type="match status" value="1"/>
</dbReference>
<evidence type="ECO:0000313" key="2">
    <source>
        <dbReference type="EMBL" id="CAI9263791.1"/>
    </source>
</evidence>
<dbReference type="EMBL" id="OX465086">
    <property type="protein sequence ID" value="CAI9263791.1"/>
    <property type="molecule type" value="Genomic_DNA"/>
</dbReference>
<feature type="domain" description="Protein kinase" evidence="1">
    <location>
        <begin position="1"/>
        <end position="152"/>
    </location>
</feature>
<dbReference type="Proteomes" id="UP001177003">
    <property type="component" value="Chromosome 0"/>
</dbReference>
<dbReference type="GO" id="GO:0005524">
    <property type="term" value="F:ATP binding"/>
    <property type="evidence" value="ECO:0007669"/>
    <property type="project" value="InterPro"/>
</dbReference>
<gene>
    <name evidence="2" type="ORF">LSALG_LOCUS4468</name>
</gene>
<dbReference type="InterPro" id="IPR000719">
    <property type="entry name" value="Prot_kinase_dom"/>
</dbReference>
<dbReference type="InterPro" id="IPR045272">
    <property type="entry name" value="ANXUR1/2-like"/>
</dbReference>
<dbReference type="GO" id="GO:0009506">
    <property type="term" value="C:plasmodesma"/>
    <property type="evidence" value="ECO:0007669"/>
    <property type="project" value="TreeGrafter"/>
</dbReference>
<evidence type="ECO:0000313" key="3">
    <source>
        <dbReference type="Proteomes" id="UP001177003"/>
    </source>
</evidence>
<dbReference type="AlphaFoldDB" id="A0AA35Y9K3"/>
<dbReference type="PANTHER" id="PTHR27003:SF359">
    <property type="entry name" value="SERINE_THREONINE-PROTEIN KINASE UNC-51-RELATED"/>
    <property type="match status" value="1"/>
</dbReference>